<accession>A0AAN7NHF8</accession>
<keyword evidence="3" id="KW-1185">Reference proteome</keyword>
<evidence type="ECO:0000313" key="3">
    <source>
        <dbReference type="Proteomes" id="UP001333110"/>
    </source>
</evidence>
<protein>
    <submittedName>
        <fullName evidence="2">Uncharacterized protein</fullName>
    </submittedName>
</protein>
<feature type="region of interest" description="Disordered" evidence="1">
    <location>
        <begin position="195"/>
        <end position="218"/>
    </location>
</feature>
<dbReference type="AlphaFoldDB" id="A0AAN7NHF8"/>
<evidence type="ECO:0000256" key="1">
    <source>
        <dbReference type="SAM" id="MobiDB-lite"/>
    </source>
</evidence>
<dbReference type="Proteomes" id="UP001333110">
    <property type="component" value="Unassembled WGS sequence"/>
</dbReference>
<organism evidence="2 3">
    <name type="scientific">Mycteria americana</name>
    <name type="common">Wood stork</name>
    <dbReference type="NCBI Taxonomy" id="33587"/>
    <lineage>
        <taxon>Eukaryota</taxon>
        <taxon>Metazoa</taxon>
        <taxon>Chordata</taxon>
        <taxon>Craniata</taxon>
        <taxon>Vertebrata</taxon>
        <taxon>Euteleostomi</taxon>
        <taxon>Archelosauria</taxon>
        <taxon>Archosauria</taxon>
        <taxon>Dinosauria</taxon>
        <taxon>Saurischia</taxon>
        <taxon>Theropoda</taxon>
        <taxon>Coelurosauria</taxon>
        <taxon>Aves</taxon>
        <taxon>Neognathae</taxon>
        <taxon>Neoaves</taxon>
        <taxon>Aequornithes</taxon>
        <taxon>Ciconiiformes</taxon>
        <taxon>Ciconiidae</taxon>
        <taxon>Mycteria</taxon>
    </lineage>
</organism>
<feature type="region of interest" description="Disordered" evidence="1">
    <location>
        <begin position="330"/>
        <end position="356"/>
    </location>
</feature>
<proteinExistence type="predicted"/>
<gene>
    <name evidence="2" type="ORF">QYF61_005508</name>
</gene>
<dbReference type="EMBL" id="JAUNZN010000009">
    <property type="protein sequence ID" value="KAK4815695.1"/>
    <property type="molecule type" value="Genomic_DNA"/>
</dbReference>
<sequence>MIEGECVDVREETLKSSIPYKGEPRTRLPNLGFESQPLTYHVGNSKDTLPTKMHAHIPALDLRNLQSNGTRWSRAAFPAAAASTGHRDASCARKAERFPALRRESSSFSHVMGQNLSCSSSTQQLVAGKRLPVADLLGLDSSPGMALPSPPLHHVPKHHIYTAFKYLQGWGLHHFPGQPVPVLDNPFTKDIFPNTQSKPPLAAVESDEVSPQPPFLQAEQPQVPQPLPISLVLQTLPQLRCPSLDTLQPLNVSLGVRGPTLNTAFEVRPHQCPVQDTITALLLLATVFLVQARMPLAFLATWAHCWLIFSQLLINTPRWSRYPLAPVEDPTLEQGKSARRKERQRQPEEECDRAAGWAPDIQPRSTHHIPILPQNVLCLVTGNTVQINRKAEAGLTPSCTGEERDCAEEQTWATAGSIHNGGSRKAVTPRTVWACQVDINRRVQYPPNSDTHHCYADTQASLFSPVTISKEFYKEKQQFSLCNKHATGRADSQRTLQPFGNAGWGHAYR</sequence>
<reference evidence="2 3" key="1">
    <citation type="journal article" date="2023" name="J. Hered.">
        <title>Chromosome-level genome of the wood stork (Mycteria americana) provides insight into avian chromosome evolution.</title>
        <authorList>
            <person name="Flamio R. Jr."/>
            <person name="Ramstad K.M."/>
        </authorList>
    </citation>
    <scope>NUCLEOTIDE SEQUENCE [LARGE SCALE GENOMIC DNA]</scope>
    <source>
        <strain evidence="2">JAX WOST 10</strain>
    </source>
</reference>
<comment type="caution">
    <text evidence="2">The sequence shown here is derived from an EMBL/GenBank/DDBJ whole genome shotgun (WGS) entry which is preliminary data.</text>
</comment>
<evidence type="ECO:0000313" key="2">
    <source>
        <dbReference type="EMBL" id="KAK4815695.1"/>
    </source>
</evidence>
<name>A0AAN7NHF8_MYCAM</name>
<feature type="non-terminal residue" evidence="2">
    <location>
        <position position="509"/>
    </location>
</feature>